<feature type="coiled-coil region" evidence="1">
    <location>
        <begin position="228"/>
        <end position="262"/>
    </location>
</feature>
<evidence type="ECO:0000313" key="4">
    <source>
        <dbReference type="Proteomes" id="UP001283341"/>
    </source>
</evidence>
<feature type="compositionally biased region" description="Polar residues" evidence="2">
    <location>
        <begin position="200"/>
        <end position="210"/>
    </location>
</feature>
<evidence type="ECO:0000313" key="3">
    <source>
        <dbReference type="EMBL" id="KAK3326121.1"/>
    </source>
</evidence>
<feature type="compositionally biased region" description="Gly residues" evidence="2">
    <location>
        <begin position="45"/>
        <end position="54"/>
    </location>
</feature>
<gene>
    <name evidence="3" type="ORF">B0H66DRAFT_530126</name>
</gene>
<dbReference type="Proteomes" id="UP001283341">
    <property type="component" value="Unassembled WGS sequence"/>
</dbReference>
<evidence type="ECO:0000256" key="2">
    <source>
        <dbReference type="SAM" id="MobiDB-lite"/>
    </source>
</evidence>
<dbReference type="AlphaFoldDB" id="A0AAE0IKP5"/>
<accession>A0AAE0IKP5</accession>
<evidence type="ECO:0000256" key="1">
    <source>
        <dbReference type="SAM" id="Coils"/>
    </source>
</evidence>
<keyword evidence="1" id="KW-0175">Coiled coil</keyword>
<organism evidence="3 4">
    <name type="scientific">Apodospora peruviana</name>
    <dbReference type="NCBI Taxonomy" id="516989"/>
    <lineage>
        <taxon>Eukaryota</taxon>
        <taxon>Fungi</taxon>
        <taxon>Dikarya</taxon>
        <taxon>Ascomycota</taxon>
        <taxon>Pezizomycotina</taxon>
        <taxon>Sordariomycetes</taxon>
        <taxon>Sordariomycetidae</taxon>
        <taxon>Sordariales</taxon>
        <taxon>Lasiosphaeriaceae</taxon>
        <taxon>Apodospora</taxon>
    </lineage>
</organism>
<sequence length="332" mass="36123">MSSSYQELEVLGTRIRNHLDKLWERAHGVAPVSPTPEQRTPEQQGGHGTLGGGLRDIARMLAGNPRGFAQFAALRSRDNSAGSGHGLLACHHSRHSSVSSGRSDTTFGSFDSPRNDGPNDTNNHGNGADEQKEQEDGVDGEQHEQDNQAEHPHMTQFTFPATTPVSHDGCRQPSVEDELETGNNGGPSGTNRHTGDNDSNESAASTHGNNPTVVPAVVPTPTLTQEEIDELHQEHRKFRALLRRIKNKISAWKTERKRLFKKRGDTVENDWIVSQVLRRLLGDNLGKPGLIPPNNQYPDHPDYIPGDPARGMLGGGNPPKSKLSRVVSAADA</sequence>
<feature type="compositionally biased region" description="Polar residues" evidence="2">
    <location>
        <begin position="155"/>
        <end position="165"/>
    </location>
</feature>
<feature type="region of interest" description="Disordered" evidence="2">
    <location>
        <begin position="29"/>
        <end position="54"/>
    </location>
</feature>
<keyword evidence="4" id="KW-1185">Reference proteome</keyword>
<feature type="region of interest" description="Disordered" evidence="2">
    <location>
        <begin position="290"/>
        <end position="332"/>
    </location>
</feature>
<proteinExistence type="predicted"/>
<name>A0AAE0IKP5_9PEZI</name>
<feature type="compositionally biased region" description="Basic and acidic residues" evidence="2">
    <location>
        <begin position="127"/>
        <end position="153"/>
    </location>
</feature>
<dbReference type="EMBL" id="JAUEDM010000002">
    <property type="protein sequence ID" value="KAK3326121.1"/>
    <property type="molecule type" value="Genomic_DNA"/>
</dbReference>
<comment type="caution">
    <text evidence="3">The sequence shown here is derived from an EMBL/GenBank/DDBJ whole genome shotgun (WGS) entry which is preliminary data.</text>
</comment>
<feature type="region of interest" description="Disordered" evidence="2">
    <location>
        <begin position="93"/>
        <end position="217"/>
    </location>
</feature>
<protein>
    <submittedName>
        <fullName evidence="3">Uncharacterized protein</fullName>
    </submittedName>
</protein>
<reference evidence="3" key="2">
    <citation type="submission" date="2023-06" db="EMBL/GenBank/DDBJ databases">
        <authorList>
            <consortium name="Lawrence Berkeley National Laboratory"/>
            <person name="Haridas S."/>
            <person name="Hensen N."/>
            <person name="Bonometti L."/>
            <person name="Westerberg I."/>
            <person name="Brannstrom I.O."/>
            <person name="Guillou S."/>
            <person name="Cros-Aarteil S."/>
            <person name="Calhoun S."/>
            <person name="Kuo A."/>
            <person name="Mondo S."/>
            <person name="Pangilinan J."/>
            <person name="Riley R."/>
            <person name="Labutti K."/>
            <person name="Andreopoulos B."/>
            <person name="Lipzen A."/>
            <person name="Chen C."/>
            <person name="Yanf M."/>
            <person name="Daum C."/>
            <person name="Ng V."/>
            <person name="Clum A."/>
            <person name="Steindorff A."/>
            <person name="Ohm R."/>
            <person name="Martin F."/>
            <person name="Silar P."/>
            <person name="Natvig D."/>
            <person name="Lalanne C."/>
            <person name="Gautier V."/>
            <person name="Ament-Velasquez S.L."/>
            <person name="Kruys A."/>
            <person name="Hutchinson M.I."/>
            <person name="Powell A.J."/>
            <person name="Barry K."/>
            <person name="Miller A.N."/>
            <person name="Grigoriev I.V."/>
            <person name="Debuchy R."/>
            <person name="Gladieux P."/>
            <person name="Thoren M.H."/>
            <person name="Johannesson H."/>
        </authorList>
    </citation>
    <scope>NUCLEOTIDE SEQUENCE</scope>
    <source>
        <strain evidence="3">CBS 118394</strain>
    </source>
</reference>
<reference evidence="3" key="1">
    <citation type="journal article" date="2023" name="Mol. Phylogenet. Evol.">
        <title>Genome-scale phylogeny and comparative genomics of the fungal order Sordariales.</title>
        <authorList>
            <person name="Hensen N."/>
            <person name="Bonometti L."/>
            <person name="Westerberg I."/>
            <person name="Brannstrom I.O."/>
            <person name="Guillou S."/>
            <person name="Cros-Aarteil S."/>
            <person name="Calhoun S."/>
            <person name="Haridas S."/>
            <person name="Kuo A."/>
            <person name="Mondo S."/>
            <person name="Pangilinan J."/>
            <person name="Riley R."/>
            <person name="LaButti K."/>
            <person name="Andreopoulos B."/>
            <person name="Lipzen A."/>
            <person name="Chen C."/>
            <person name="Yan M."/>
            <person name="Daum C."/>
            <person name="Ng V."/>
            <person name="Clum A."/>
            <person name="Steindorff A."/>
            <person name="Ohm R.A."/>
            <person name="Martin F."/>
            <person name="Silar P."/>
            <person name="Natvig D.O."/>
            <person name="Lalanne C."/>
            <person name="Gautier V."/>
            <person name="Ament-Velasquez S.L."/>
            <person name="Kruys A."/>
            <person name="Hutchinson M.I."/>
            <person name="Powell A.J."/>
            <person name="Barry K."/>
            <person name="Miller A.N."/>
            <person name="Grigoriev I.V."/>
            <person name="Debuchy R."/>
            <person name="Gladieux P."/>
            <person name="Hiltunen Thoren M."/>
            <person name="Johannesson H."/>
        </authorList>
    </citation>
    <scope>NUCLEOTIDE SEQUENCE</scope>
    <source>
        <strain evidence="3">CBS 118394</strain>
    </source>
</reference>